<reference evidence="1 2" key="1">
    <citation type="submission" date="2016-12" db="EMBL/GenBank/DDBJ databases">
        <title>The new phylogeny of genus Mycobacterium.</title>
        <authorList>
            <person name="Tortoli E."/>
            <person name="Trovato A."/>
            <person name="Cirillo D.M."/>
        </authorList>
    </citation>
    <scope>NUCLEOTIDE SEQUENCE [LARGE SCALE GENOMIC DNA]</scope>
    <source>
        <strain evidence="1 2">DSM 45130</strain>
    </source>
</reference>
<dbReference type="AlphaFoldDB" id="A0A1X0CY68"/>
<proteinExistence type="predicted"/>
<name>A0A1X0CY68_9MYCO</name>
<dbReference type="RefSeq" id="WP_083033358.1">
    <property type="nucleotide sequence ID" value="NZ_AP022618.1"/>
</dbReference>
<dbReference type="Proteomes" id="UP000192801">
    <property type="component" value="Unassembled WGS sequence"/>
</dbReference>
<accession>A0A1X0CY68</accession>
<gene>
    <name evidence="1" type="ORF">BST26_19535</name>
</gene>
<dbReference type="STRING" id="444597.BST26_19535"/>
<sequence length="313" mass="32447">MNTPTHPTRLAGTAAAALIAAGLVIAPLAHASTEDDLNARVASARAAAGCAPLTWAKPGATVAWYSSWINADYNIAEPGTRGSEYLFPEPPPIDLGVNPQTDPVGSLDKVGAKADRAVVIDQSDSRDRYAVDDLMNKAAGAIADCGYDTFGTGNYRRDGSDLSSVAVALYTAHKEAPSTGPRGGIDGIDKTVTIPPGLTENMTNSTVDYSLVAQGLPLASINISYLGDNNQIVNENNVGVTAGYKWTKTVTAKNTDTPWLKVSVNSAGLAGLKLDCSVAVDSMVQKVNAPDPNKSGTIEFKSGLTPEPAKACG</sequence>
<evidence type="ECO:0000313" key="1">
    <source>
        <dbReference type="EMBL" id="ORA64899.1"/>
    </source>
</evidence>
<dbReference type="EMBL" id="MVHS01000070">
    <property type="protein sequence ID" value="ORA64899.1"/>
    <property type="molecule type" value="Genomic_DNA"/>
</dbReference>
<keyword evidence="2" id="KW-1185">Reference proteome</keyword>
<dbReference type="OrthoDB" id="4639339at2"/>
<protein>
    <submittedName>
        <fullName evidence="1">Uncharacterized protein</fullName>
    </submittedName>
</protein>
<organism evidence="1 2">
    <name type="scientific">Mycolicibacterium insubricum</name>
    <dbReference type="NCBI Taxonomy" id="444597"/>
    <lineage>
        <taxon>Bacteria</taxon>
        <taxon>Bacillati</taxon>
        <taxon>Actinomycetota</taxon>
        <taxon>Actinomycetes</taxon>
        <taxon>Mycobacteriales</taxon>
        <taxon>Mycobacteriaceae</taxon>
        <taxon>Mycolicibacterium</taxon>
    </lineage>
</organism>
<evidence type="ECO:0000313" key="2">
    <source>
        <dbReference type="Proteomes" id="UP000192801"/>
    </source>
</evidence>
<comment type="caution">
    <text evidence="1">The sequence shown here is derived from an EMBL/GenBank/DDBJ whole genome shotgun (WGS) entry which is preliminary data.</text>
</comment>